<dbReference type="EMBL" id="RHPO01000044">
    <property type="protein sequence ID" value="RRT88081.1"/>
    <property type="molecule type" value="Genomic_DNA"/>
</dbReference>
<evidence type="ECO:0000256" key="1">
    <source>
        <dbReference type="SAM" id="SignalP"/>
    </source>
</evidence>
<comment type="caution">
    <text evidence="3">The sequence shown here is derived from an EMBL/GenBank/DDBJ whole genome shotgun (WGS) entry which is preliminary data.</text>
</comment>
<feature type="domain" description="DUF3347" evidence="2">
    <location>
        <begin position="148"/>
        <end position="237"/>
    </location>
</feature>
<dbReference type="InterPro" id="IPR021782">
    <property type="entry name" value="DUF3347"/>
</dbReference>
<dbReference type="AlphaFoldDB" id="A0A3R8TJK8"/>
<accession>A0A3R8TJK8</accession>
<protein>
    <submittedName>
        <fullName evidence="3">DUF3347 domain-containing protein</fullName>
    </submittedName>
</protein>
<sequence>MIKSKSKVMKKYSFLIIGSFLAFAANAQFKNQETKQFQVKGNCVNAKQLIEKAGNQPRISKVDFDATTQIATISYNKVKTNSNEILKNIALAGFDNAEYMAPDEAYAKLGKDCQYTRDKKMTMNHQEMDHSTHNQTKTSQQHNQLSQVFDAYFLLKDAFVKANENEISKQITAFSKSISTVEMGKLSHESHMVWMEVLNDLETTSKQLSQEKNIEKQRTTFAKLSQPMFKLAQKANLGYTVYYQNCPMYNGGSNWLSKDSDIKNPFYGNMMLTCGSTVETLK</sequence>
<keyword evidence="1" id="KW-0732">Signal</keyword>
<proteinExistence type="predicted"/>
<organism evidence="3 4">
    <name type="scientific">Empedobacter falsenii</name>
    <dbReference type="NCBI Taxonomy" id="343874"/>
    <lineage>
        <taxon>Bacteria</taxon>
        <taxon>Pseudomonadati</taxon>
        <taxon>Bacteroidota</taxon>
        <taxon>Flavobacteriia</taxon>
        <taxon>Flavobacteriales</taxon>
        <taxon>Weeksellaceae</taxon>
        <taxon>Empedobacter</taxon>
    </lineage>
</organism>
<reference evidence="3 4" key="1">
    <citation type="submission" date="2018-10" db="EMBL/GenBank/DDBJ databases">
        <title>Transmission dynamics of multidrug resistant bacteria on intensive care unit surfaces.</title>
        <authorList>
            <person name="D'Souza A.W."/>
            <person name="Potter R.F."/>
            <person name="Wallace M."/>
            <person name="Shupe A."/>
            <person name="Patel S."/>
            <person name="Sun S."/>
            <person name="Gul D."/>
            <person name="Kwon J.H."/>
            <person name="Andleeb S."/>
            <person name="Burnham C.-A.D."/>
            <person name="Dantas G."/>
        </authorList>
    </citation>
    <scope>NUCLEOTIDE SEQUENCE [LARGE SCALE GENOMIC DNA]</scope>
    <source>
        <strain evidence="3 4">WF_348</strain>
    </source>
</reference>
<dbReference type="Pfam" id="PF11827">
    <property type="entry name" value="DUF3347"/>
    <property type="match status" value="1"/>
</dbReference>
<evidence type="ECO:0000313" key="4">
    <source>
        <dbReference type="Proteomes" id="UP000267844"/>
    </source>
</evidence>
<name>A0A3R8TJK8_9FLAO</name>
<evidence type="ECO:0000313" key="3">
    <source>
        <dbReference type="EMBL" id="RRT88081.1"/>
    </source>
</evidence>
<feature type="chain" id="PRO_5018603520" evidence="1">
    <location>
        <begin position="25"/>
        <end position="282"/>
    </location>
</feature>
<feature type="signal peptide" evidence="1">
    <location>
        <begin position="1"/>
        <end position="24"/>
    </location>
</feature>
<gene>
    <name evidence="3" type="ORF">EGI89_13830</name>
</gene>
<dbReference type="Proteomes" id="UP000267844">
    <property type="component" value="Unassembled WGS sequence"/>
</dbReference>
<evidence type="ECO:0000259" key="2">
    <source>
        <dbReference type="Pfam" id="PF11827"/>
    </source>
</evidence>